<dbReference type="EMBL" id="AVOT02069478">
    <property type="protein sequence ID" value="MBW0560375.1"/>
    <property type="molecule type" value="Genomic_DNA"/>
</dbReference>
<organism evidence="1 2">
    <name type="scientific">Austropuccinia psidii MF-1</name>
    <dbReference type="NCBI Taxonomy" id="1389203"/>
    <lineage>
        <taxon>Eukaryota</taxon>
        <taxon>Fungi</taxon>
        <taxon>Dikarya</taxon>
        <taxon>Basidiomycota</taxon>
        <taxon>Pucciniomycotina</taxon>
        <taxon>Pucciniomycetes</taxon>
        <taxon>Pucciniales</taxon>
        <taxon>Sphaerophragmiaceae</taxon>
        <taxon>Austropuccinia</taxon>
    </lineage>
</organism>
<dbReference type="PANTHER" id="PTHR24559">
    <property type="entry name" value="TRANSPOSON TY3-I GAG-POL POLYPROTEIN"/>
    <property type="match status" value="1"/>
</dbReference>
<dbReference type="SUPFAM" id="SSF56672">
    <property type="entry name" value="DNA/RNA polymerases"/>
    <property type="match status" value="1"/>
</dbReference>
<keyword evidence="2" id="KW-1185">Reference proteome</keyword>
<comment type="caution">
    <text evidence="1">The sequence shown here is derived from an EMBL/GenBank/DDBJ whole genome shotgun (WGS) entry which is preliminary data.</text>
</comment>
<reference evidence="1" key="1">
    <citation type="submission" date="2021-03" db="EMBL/GenBank/DDBJ databases">
        <title>Draft genome sequence of rust myrtle Austropuccinia psidii MF-1, a brazilian biotype.</title>
        <authorList>
            <person name="Quecine M.C."/>
            <person name="Pachon D.M.R."/>
            <person name="Bonatelli M.L."/>
            <person name="Correr F.H."/>
            <person name="Franceschini L.M."/>
            <person name="Leite T.F."/>
            <person name="Margarido G.R.A."/>
            <person name="Almeida C.A."/>
            <person name="Ferrarezi J.A."/>
            <person name="Labate C.A."/>
        </authorList>
    </citation>
    <scope>NUCLEOTIDE SEQUENCE</scope>
    <source>
        <strain evidence="1">MF-1</strain>
    </source>
</reference>
<dbReference type="InterPro" id="IPR043128">
    <property type="entry name" value="Rev_trsase/Diguanyl_cyclase"/>
</dbReference>
<sequence>MEENLGKIRGYNIESYLDVERPYLSILGRNKCPEIMETSKEIKKYVNELLDVHEIRKIGHNEIVEVTTSFLITWNDGKSRLCGDFRALENHTTADRYPTPSIPHALDKVEQAKYITMMDCMKGFHQNGAKPNSMKILTII</sequence>
<dbReference type="Gene3D" id="3.30.70.270">
    <property type="match status" value="1"/>
</dbReference>
<dbReference type="PANTHER" id="PTHR24559:SF444">
    <property type="entry name" value="REVERSE TRANSCRIPTASE DOMAIN-CONTAINING PROTEIN"/>
    <property type="match status" value="1"/>
</dbReference>
<dbReference type="Gene3D" id="3.10.10.10">
    <property type="entry name" value="HIV Type 1 Reverse Transcriptase, subunit A, domain 1"/>
    <property type="match status" value="1"/>
</dbReference>
<accession>A0A9Q3PGI4</accession>
<dbReference type="InterPro" id="IPR043502">
    <property type="entry name" value="DNA/RNA_pol_sf"/>
</dbReference>
<evidence type="ECO:0000313" key="2">
    <source>
        <dbReference type="Proteomes" id="UP000765509"/>
    </source>
</evidence>
<protein>
    <submittedName>
        <fullName evidence="1">Uncharacterized protein</fullName>
    </submittedName>
</protein>
<evidence type="ECO:0000313" key="1">
    <source>
        <dbReference type="EMBL" id="MBW0560375.1"/>
    </source>
</evidence>
<dbReference type="Proteomes" id="UP000765509">
    <property type="component" value="Unassembled WGS sequence"/>
</dbReference>
<dbReference type="InterPro" id="IPR053134">
    <property type="entry name" value="RNA-dir_DNA_polymerase"/>
</dbReference>
<dbReference type="AlphaFoldDB" id="A0A9Q3PGI4"/>
<proteinExistence type="predicted"/>
<gene>
    <name evidence="1" type="ORF">O181_100090</name>
</gene>
<name>A0A9Q3PGI4_9BASI</name>